<sequence length="322" mass="36988">MPFAIAENMIIVGIRGTLTAHERSGVSPFIETMRILQARSDGGERPSEAPVPWPHEGSCWNAANCMFKNIISPHDDLRLKHCKGRVRNNKRWHSLVPLNTLVLADDINQLLQLCLNGWHNYCCDVGNFRIITDVETCYLRDMDDDGSIWPEEWWDMFEIDGLGGEIIEEVIVYHAFYRDPLPKAIEIHTNWGRSVLWGVDMKRGEDKEETNEPAALVSSINQPTYLRADDGYAIVGFVMGCGKVFGRWHSDEYHVERRRTPYCHSPSGRLNSWGEDYIDEEDSRGPWTKGQYNRRNESTIHTGMSKFGIITKRNTDEQENSI</sequence>
<gene>
    <name evidence="1" type="ORF">BKA55DRAFT_542591</name>
</gene>
<dbReference type="Proteomes" id="UP000720189">
    <property type="component" value="Unassembled WGS sequence"/>
</dbReference>
<dbReference type="OrthoDB" id="5092946at2759"/>
<dbReference type="GeneID" id="70220454"/>
<accession>A0A9P9GL64</accession>
<proteinExistence type="predicted"/>
<organism evidence="1 2">
    <name type="scientific">Fusarium redolens</name>
    <dbReference type="NCBI Taxonomy" id="48865"/>
    <lineage>
        <taxon>Eukaryota</taxon>
        <taxon>Fungi</taxon>
        <taxon>Dikarya</taxon>
        <taxon>Ascomycota</taxon>
        <taxon>Pezizomycotina</taxon>
        <taxon>Sordariomycetes</taxon>
        <taxon>Hypocreomycetidae</taxon>
        <taxon>Hypocreales</taxon>
        <taxon>Nectriaceae</taxon>
        <taxon>Fusarium</taxon>
        <taxon>Fusarium redolens species complex</taxon>
    </lineage>
</organism>
<dbReference type="AlphaFoldDB" id="A0A9P9GL64"/>
<reference evidence="1" key="1">
    <citation type="journal article" date="2021" name="Nat. Commun.">
        <title>Genetic determinants of endophytism in the Arabidopsis root mycobiome.</title>
        <authorList>
            <person name="Mesny F."/>
            <person name="Miyauchi S."/>
            <person name="Thiergart T."/>
            <person name="Pickel B."/>
            <person name="Atanasova L."/>
            <person name="Karlsson M."/>
            <person name="Huettel B."/>
            <person name="Barry K.W."/>
            <person name="Haridas S."/>
            <person name="Chen C."/>
            <person name="Bauer D."/>
            <person name="Andreopoulos W."/>
            <person name="Pangilinan J."/>
            <person name="LaButti K."/>
            <person name="Riley R."/>
            <person name="Lipzen A."/>
            <person name="Clum A."/>
            <person name="Drula E."/>
            <person name="Henrissat B."/>
            <person name="Kohler A."/>
            <person name="Grigoriev I.V."/>
            <person name="Martin F.M."/>
            <person name="Hacquard S."/>
        </authorList>
    </citation>
    <scope>NUCLEOTIDE SEQUENCE</scope>
    <source>
        <strain evidence="1">MPI-CAGE-AT-0023</strain>
    </source>
</reference>
<keyword evidence="2" id="KW-1185">Reference proteome</keyword>
<evidence type="ECO:0000313" key="1">
    <source>
        <dbReference type="EMBL" id="KAH7239994.1"/>
    </source>
</evidence>
<evidence type="ECO:0000313" key="2">
    <source>
        <dbReference type="Proteomes" id="UP000720189"/>
    </source>
</evidence>
<protein>
    <submittedName>
        <fullName evidence="1">Uncharacterized protein</fullName>
    </submittedName>
</protein>
<dbReference type="EMBL" id="JAGMUX010000014">
    <property type="protein sequence ID" value="KAH7239994.1"/>
    <property type="molecule type" value="Genomic_DNA"/>
</dbReference>
<name>A0A9P9GL64_FUSRE</name>
<comment type="caution">
    <text evidence="1">The sequence shown here is derived from an EMBL/GenBank/DDBJ whole genome shotgun (WGS) entry which is preliminary data.</text>
</comment>
<dbReference type="RefSeq" id="XP_046045788.1">
    <property type="nucleotide sequence ID" value="XM_046190500.1"/>
</dbReference>